<dbReference type="PROSITE" id="PS51186">
    <property type="entry name" value="GNAT"/>
    <property type="match status" value="1"/>
</dbReference>
<dbReference type="Pfam" id="PF00583">
    <property type="entry name" value="Acetyltransf_1"/>
    <property type="match status" value="1"/>
</dbReference>
<dbReference type="InterPro" id="IPR000182">
    <property type="entry name" value="GNAT_dom"/>
</dbReference>
<sequence>MNFPAPSDFEGVRFSNHLEAGDIGSIIALHGKLYFEEYGFGLGFEKYVARTFADFVCQFQKGKDEIWLAKENQQVKGCIALVHRGAREGQLRYFITSIDYRKKGLGRFLFGLFMNHVRASGYSQIYLWTTSNLKAAAHLYLQEGFYITEERQSETFGIPLLEQKYSWKDLRR</sequence>
<protein>
    <submittedName>
        <fullName evidence="3">GNAT family N-acetyltransferase</fullName>
    </submittedName>
</protein>
<evidence type="ECO:0000259" key="2">
    <source>
        <dbReference type="PROSITE" id="PS51186"/>
    </source>
</evidence>
<dbReference type="Proteomes" id="UP001236663">
    <property type="component" value="Unassembled WGS sequence"/>
</dbReference>
<comment type="caution">
    <text evidence="3">The sequence shown here is derived from an EMBL/GenBank/DDBJ whole genome shotgun (WGS) entry which is preliminary data.</text>
</comment>
<organism evidence="3 4">
    <name type="scientific">Cyclobacterium jeungdonense</name>
    <dbReference type="NCBI Taxonomy" id="708087"/>
    <lineage>
        <taxon>Bacteria</taxon>
        <taxon>Pseudomonadati</taxon>
        <taxon>Bacteroidota</taxon>
        <taxon>Cytophagia</taxon>
        <taxon>Cytophagales</taxon>
        <taxon>Cyclobacteriaceae</taxon>
        <taxon>Cyclobacterium</taxon>
    </lineage>
</organism>
<dbReference type="SUPFAM" id="SSF55729">
    <property type="entry name" value="Acyl-CoA N-acyltransferases (Nat)"/>
    <property type="match status" value="1"/>
</dbReference>
<accession>A0ABT8C642</accession>
<keyword evidence="4" id="KW-1185">Reference proteome</keyword>
<keyword evidence="1" id="KW-0808">Transferase</keyword>
<dbReference type="InterPro" id="IPR016181">
    <property type="entry name" value="Acyl_CoA_acyltransferase"/>
</dbReference>
<feature type="domain" description="N-acetyltransferase" evidence="2">
    <location>
        <begin position="12"/>
        <end position="171"/>
    </location>
</feature>
<gene>
    <name evidence="3" type="ORF">QWZ15_08925</name>
</gene>
<dbReference type="PANTHER" id="PTHR13947">
    <property type="entry name" value="GNAT FAMILY N-ACETYLTRANSFERASE"/>
    <property type="match status" value="1"/>
</dbReference>
<proteinExistence type="predicted"/>
<dbReference type="PANTHER" id="PTHR13947:SF37">
    <property type="entry name" value="LD18367P"/>
    <property type="match status" value="1"/>
</dbReference>
<dbReference type="Gene3D" id="3.40.630.30">
    <property type="match status" value="1"/>
</dbReference>
<evidence type="ECO:0000313" key="4">
    <source>
        <dbReference type="Proteomes" id="UP001236663"/>
    </source>
</evidence>
<name>A0ABT8C642_9BACT</name>
<dbReference type="EMBL" id="JAUFQS010000007">
    <property type="protein sequence ID" value="MDN3687950.1"/>
    <property type="molecule type" value="Genomic_DNA"/>
</dbReference>
<dbReference type="RefSeq" id="WP_163384389.1">
    <property type="nucleotide sequence ID" value="NZ_JAUFQS010000007.1"/>
</dbReference>
<reference evidence="4" key="1">
    <citation type="journal article" date="2019" name="Int. J. Syst. Evol. Microbiol.">
        <title>The Global Catalogue of Microorganisms (GCM) 10K type strain sequencing project: providing services to taxonomists for standard genome sequencing and annotation.</title>
        <authorList>
            <consortium name="The Broad Institute Genomics Platform"/>
            <consortium name="The Broad Institute Genome Sequencing Center for Infectious Disease"/>
            <person name="Wu L."/>
            <person name="Ma J."/>
        </authorList>
    </citation>
    <scope>NUCLEOTIDE SEQUENCE [LARGE SCALE GENOMIC DNA]</scope>
    <source>
        <strain evidence="4">CECT 7706</strain>
    </source>
</reference>
<evidence type="ECO:0000313" key="3">
    <source>
        <dbReference type="EMBL" id="MDN3687950.1"/>
    </source>
</evidence>
<evidence type="ECO:0000256" key="1">
    <source>
        <dbReference type="ARBA" id="ARBA00022679"/>
    </source>
</evidence>
<dbReference type="InterPro" id="IPR050769">
    <property type="entry name" value="NAT_camello-type"/>
</dbReference>
<dbReference type="CDD" id="cd04301">
    <property type="entry name" value="NAT_SF"/>
    <property type="match status" value="1"/>
</dbReference>